<sequence>MIDLIAAEYEEFDILAFTESWLNSSHTDDSINLLNFHSPFRRDRGPQKLGGGVVVYVKNNLNVRRRPDFEIDELEAIWLELKVQNKNILCGTFYIPPNSGHETWDKVETSLDMALNDNKDNIIVSGDFNENQLNISNSKVKALLNQFSLTKMIDEPTHFTENSTSLIDLIMTSNVNEISYCCVGPPLTDQIRYHCPVIDFLNFLKTPLKAFKRKIWLYDKGDYDLFRNTLGEADWDTIIASDSVDEVTENITNTILQAAALSIPNKIITVRKNSIVWLKNDIKKIIRKKNRIHRKARKFNKQSDWNKFKKIRNKVTGLVRKSKEDYNNNLINKIINGNPSSTNWWKTVKQFSGIKPSDNGIPPIERNGTLILDDIEKGNEFNSYFASQSNLDDIEADNLSNLNDAANNLNEIELNETEIEYALNVLNPSKASGFDMLNPRLLKEASSVIKFPLCKLFSLSLRKAEFPSQWKKANVIPVFKNSSPNEVKNYRPISLLKESYQNVWNAVFINIFIIT</sequence>
<dbReference type="PANTHER" id="PTHR33395:SF22">
    <property type="entry name" value="REVERSE TRANSCRIPTASE DOMAIN-CONTAINING PROTEIN"/>
    <property type="match status" value="1"/>
</dbReference>
<dbReference type="GO" id="GO:0031012">
    <property type="term" value="C:extracellular matrix"/>
    <property type="evidence" value="ECO:0007669"/>
    <property type="project" value="TreeGrafter"/>
</dbReference>
<dbReference type="GO" id="GO:0003824">
    <property type="term" value="F:catalytic activity"/>
    <property type="evidence" value="ECO:0007669"/>
    <property type="project" value="InterPro"/>
</dbReference>
<evidence type="ECO:0000313" key="2">
    <source>
        <dbReference type="EMBL" id="CAC5422020.1"/>
    </source>
</evidence>
<dbReference type="GO" id="GO:0007508">
    <property type="term" value="P:larval heart development"/>
    <property type="evidence" value="ECO:0007669"/>
    <property type="project" value="TreeGrafter"/>
</dbReference>
<keyword evidence="3" id="KW-1185">Reference proteome</keyword>
<organism evidence="2 3">
    <name type="scientific">Mytilus coruscus</name>
    <name type="common">Sea mussel</name>
    <dbReference type="NCBI Taxonomy" id="42192"/>
    <lineage>
        <taxon>Eukaryota</taxon>
        <taxon>Metazoa</taxon>
        <taxon>Spiralia</taxon>
        <taxon>Lophotrochozoa</taxon>
        <taxon>Mollusca</taxon>
        <taxon>Bivalvia</taxon>
        <taxon>Autobranchia</taxon>
        <taxon>Pteriomorphia</taxon>
        <taxon>Mytilida</taxon>
        <taxon>Mytiloidea</taxon>
        <taxon>Mytilidae</taxon>
        <taxon>Mytilinae</taxon>
        <taxon>Mytilus</taxon>
    </lineage>
</organism>
<name>A0A6J8ENI6_MYTCO</name>
<reference evidence="2 3" key="1">
    <citation type="submission" date="2020-06" db="EMBL/GenBank/DDBJ databases">
        <authorList>
            <person name="Li R."/>
            <person name="Bekaert M."/>
        </authorList>
    </citation>
    <scope>NUCLEOTIDE SEQUENCE [LARGE SCALE GENOMIC DNA]</scope>
    <source>
        <strain evidence="3">wild</strain>
    </source>
</reference>
<dbReference type="EMBL" id="CACVKT020009473">
    <property type="protein sequence ID" value="CAC5422020.1"/>
    <property type="molecule type" value="Genomic_DNA"/>
</dbReference>
<evidence type="ECO:0000259" key="1">
    <source>
        <dbReference type="Pfam" id="PF03372"/>
    </source>
</evidence>
<feature type="domain" description="Endonuclease/exonuclease/phosphatase" evidence="1">
    <location>
        <begin position="3"/>
        <end position="174"/>
    </location>
</feature>
<dbReference type="SUPFAM" id="SSF56219">
    <property type="entry name" value="DNase I-like"/>
    <property type="match status" value="1"/>
</dbReference>
<proteinExistence type="predicted"/>
<accession>A0A6J8ENI6</accession>
<dbReference type="GO" id="GO:0061343">
    <property type="term" value="P:cell adhesion involved in heart morphogenesis"/>
    <property type="evidence" value="ECO:0007669"/>
    <property type="project" value="TreeGrafter"/>
</dbReference>
<dbReference type="PANTHER" id="PTHR33395">
    <property type="entry name" value="TRANSCRIPTASE, PUTATIVE-RELATED-RELATED"/>
    <property type="match status" value="1"/>
</dbReference>
<protein>
    <recommendedName>
        <fullName evidence="1">Endonuclease/exonuclease/phosphatase domain-containing protein</fullName>
    </recommendedName>
</protein>
<dbReference type="Proteomes" id="UP000507470">
    <property type="component" value="Unassembled WGS sequence"/>
</dbReference>
<dbReference type="Gene3D" id="3.60.10.10">
    <property type="entry name" value="Endonuclease/exonuclease/phosphatase"/>
    <property type="match status" value="1"/>
</dbReference>
<dbReference type="OrthoDB" id="5987290at2759"/>
<dbReference type="InterPro" id="IPR005135">
    <property type="entry name" value="Endo/exonuclease/phosphatase"/>
</dbReference>
<dbReference type="Pfam" id="PF03372">
    <property type="entry name" value="Exo_endo_phos"/>
    <property type="match status" value="1"/>
</dbReference>
<gene>
    <name evidence="2" type="ORF">MCOR_54092</name>
</gene>
<evidence type="ECO:0000313" key="3">
    <source>
        <dbReference type="Proteomes" id="UP000507470"/>
    </source>
</evidence>
<dbReference type="AlphaFoldDB" id="A0A6J8ENI6"/>
<dbReference type="InterPro" id="IPR036691">
    <property type="entry name" value="Endo/exonu/phosph_ase_sf"/>
</dbReference>